<keyword evidence="5" id="KW-1185">Reference proteome</keyword>
<accession>C7DI75</accession>
<evidence type="ECO:0000313" key="5">
    <source>
        <dbReference type="Proteomes" id="UP000332487"/>
    </source>
</evidence>
<dbReference type="PANTHER" id="PTHR16943:SF8">
    <property type="entry name" value="2-METHYLCITRATE DEHYDRATASE"/>
    <property type="match status" value="1"/>
</dbReference>
<reference evidence="4 5" key="1">
    <citation type="journal article" date="2009" name="Genome Biol.">
        <title>Community-wide analysis of microbial genome sequence signatures.</title>
        <authorList>
            <person name="Dick G.J."/>
            <person name="Andersson A.F."/>
            <person name="Baker B.J."/>
            <person name="Simmons S.L."/>
            <person name="Thomas B.C."/>
            <person name="Yelton A.P."/>
            <person name="Banfield J.F."/>
        </authorList>
    </citation>
    <scope>NUCLEOTIDE SEQUENCE [LARGE SCALE GENOMIC DNA]</scope>
    <source>
        <strain evidence="4">ARMAN-2</strain>
    </source>
</reference>
<dbReference type="Proteomes" id="UP000332487">
    <property type="component" value="Unassembled WGS sequence"/>
</dbReference>
<dbReference type="InterPro" id="IPR005656">
    <property type="entry name" value="MmgE_PrpD"/>
</dbReference>
<dbReference type="InterPro" id="IPR042183">
    <property type="entry name" value="MmgE/PrpD_sf_1"/>
</dbReference>
<dbReference type="SUPFAM" id="SSF103378">
    <property type="entry name" value="2-methylcitrate dehydratase PrpD"/>
    <property type="match status" value="1"/>
</dbReference>
<evidence type="ECO:0000259" key="3">
    <source>
        <dbReference type="Pfam" id="PF19305"/>
    </source>
</evidence>
<organism evidence="4 5">
    <name type="scientific">Candidatus Micrarchaeum acidiphilum ARMAN-2</name>
    <dbReference type="NCBI Taxonomy" id="425595"/>
    <lineage>
        <taxon>Archaea</taxon>
        <taxon>Candidatus Micrarchaeota</taxon>
        <taxon>Candidatus Micrarchaeia</taxon>
        <taxon>Candidatus Micrarchaeales</taxon>
        <taxon>Candidatus Micrarchaeaceae</taxon>
        <taxon>Candidatus Micrarchaeum</taxon>
    </lineage>
</organism>
<evidence type="ECO:0000256" key="1">
    <source>
        <dbReference type="ARBA" id="ARBA00006174"/>
    </source>
</evidence>
<dbReference type="Gene3D" id="1.10.4100.10">
    <property type="entry name" value="2-methylcitrate dehydratase PrpD"/>
    <property type="match status" value="1"/>
</dbReference>
<dbReference type="Gene3D" id="3.30.1330.120">
    <property type="entry name" value="2-methylcitrate dehydratase PrpD"/>
    <property type="match status" value="1"/>
</dbReference>
<dbReference type="AlphaFoldDB" id="C7DI75"/>
<dbReference type="InterPro" id="IPR036148">
    <property type="entry name" value="MmgE/PrpD_sf"/>
</dbReference>
<feature type="domain" description="MmgE/PrpD C-terminal" evidence="3">
    <location>
        <begin position="258"/>
        <end position="425"/>
    </location>
</feature>
<gene>
    <name evidence="4" type="ORF">UNLARM2_0767</name>
</gene>
<name>C7DI75_MICA2</name>
<protein>
    <submittedName>
        <fullName evidence="4">2-methylcitrate dehydratase</fullName>
    </submittedName>
</protein>
<dbReference type="PANTHER" id="PTHR16943">
    <property type="entry name" value="2-METHYLCITRATE DEHYDRATASE-RELATED"/>
    <property type="match status" value="1"/>
</dbReference>
<reference evidence="4 5" key="2">
    <citation type="journal article" date="2010" name="Proc. Natl. Acad. Sci. U.S.A.">
        <title>Enigmatic, ultrasmall, uncultivated Archaea.</title>
        <authorList>
            <person name="Baker B.J."/>
            <person name="Comolli L.R."/>
            <person name="Dick G.J."/>
            <person name="Hauser L.J."/>
            <person name="Hyatt D."/>
            <person name="Dill B.D."/>
            <person name="Land M.L."/>
            <person name="Verberkmoes N.C."/>
            <person name="Hettich R.L."/>
            <person name="Banfield J.F."/>
        </authorList>
    </citation>
    <scope>NUCLEOTIDE SEQUENCE [LARGE SCALE GENOMIC DNA]</scope>
    <source>
        <strain evidence="4">ARMAN-2</strain>
    </source>
</reference>
<dbReference type="GO" id="GO:0016829">
    <property type="term" value="F:lyase activity"/>
    <property type="evidence" value="ECO:0007669"/>
    <property type="project" value="InterPro"/>
</dbReference>
<proteinExistence type="inferred from homology"/>
<dbReference type="Pfam" id="PF19305">
    <property type="entry name" value="MmgE_PrpD_C"/>
    <property type="match status" value="1"/>
</dbReference>
<dbReference type="InterPro" id="IPR045336">
    <property type="entry name" value="MmgE_PrpD_N"/>
</dbReference>
<feature type="domain" description="MmgE/PrpD N-terminal" evidence="2">
    <location>
        <begin position="22"/>
        <end position="241"/>
    </location>
</feature>
<comment type="similarity">
    <text evidence="1">Belongs to the PrpD family.</text>
</comment>
<sequence length="443" mass="49510">MELAEKLFEYSQHIRKTKIGSWSEDVKMRIADYIFVAYSARNAPPVKIAKKVLLPSIGKHNSHIYFTNELAPVEASIFINGTMGRYQDYNDTYLSKEAMHPSDNITAVLAIADYLGSKGVEIIKAVYLAYQIACSFADAFSIRARGWDHVNYISISSAAAMSYLLGLNRQQFVNAISLAINNNISMRQTRAGRLSMWKACTVGYAMRDSAFATLMAKSGLTGPSPIFEGEMGFFNQISGKLSPNLYPDKIKKTMIKEFPVEYHATSAVEAALSLRNKISGEILSIDIDTYKAAYEIITKGPEKLRPANKETADHSLPYIVAYTLLYGAPTTNSYSINFLKDKKILSLIDMTSVRVSKDFDKLYPRLTPVKITVKIKNHVFSETVKVQKGSPIKPFKWDDILTKGTAIIGSKTKAEKIISLVKSLEKNQAKDIFELIKNVDTKR</sequence>
<evidence type="ECO:0000259" key="2">
    <source>
        <dbReference type="Pfam" id="PF03972"/>
    </source>
</evidence>
<dbReference type="Pfam" id="PF03972">
    <property type="entry name" value="MmgE_PrpD_N"/>
    <property type="match status" value="1"/>
</dbReference>
<evidence type="ECO:0000313" key="4">
    <source>
        <dbReference type="EMBL" id="EET89649.1"/>
    </source>
</evidence>
<dbReference type="InterPro" id="IPR045337">
    <property type="entry name" value="MmgE_PrpD_C"/>
</dbReference>
<dbReference type="EMBL" id="GG697241">
    <property type="protein sequence ID" value="EET89649.1"/>
    <property type="molecule type" value="Genomic_DNA"/>
</dbReference>
<dbReference type="InterPro" id="IPR042188">
    <property type="entry name" value="MmgE/PrpD_sf_2"/>
</dbReference>